<dbReference type="Proteomes" id="UP001308776">
    <property type="component" value="Unassembled WGS sequence"/>
</dbReference>
<keyword evidence="3" id="KW-1185">Reference proteome</keyword>
<protein>
    <submittedName>
        <fullName evidence="2">Cytochrome C</fullName>
    </submittedName>
</protein>
<dbReference type="EMBL" id="JAQGFR010000002">
    <property type="protein sequence ID" value="MEB8512433.1"/>
    <property type="molecule type" value="Genomic_DNA"/>
</dbReference>
<comment type="caution">
    <text evidence="2">The sequence shown here is derived from an EMBL/GenBank/DDBJ whole genome shotgun (WGS) entry which is preliminary data.</text>
</comment>
<keyword evidence="1" id="KW-0732">Signal</keyword>
<accession>A0ABU6FK46</accession>
<feature type="chain" id="PRO_5045097499" evidence="1">
    <location>
        <begin position="36"/>
        <end position="498"/>
    </location>
</feature>
<gene>
    <name evidence="2" type="ORF">OW717_00060</name>
</gene>
<reference evidence="2 3" key="1">
    <citation type="submission" date="2022-11" db="EMBL/GenBank/DDBJ databases">
        <title>Comparative genomics analysis of Acidithiobacillus ferriphilus.</title>
        <authorList>
            <person name="Ma L."/>
        </authorList>
    </citation>
    <scope>NUCLEOTIDE SEQUENCE [LARGE SCALE GENOMIC DNA]</scope>
    <source>
        <strain evidence="2 3">DY15</strain>
    </source>
</reference>
<evidence type="ECO:0000313" key="2">
    <source>
        <dbReference type="EMBL" id="MEB8512433.1"/>
    </source>
</evidence>
<evidence type="ECO:0000313" key="3">
    <source>
        <dbReference type="Proteomes" id="UP001308776"/>
    </source>
</evidence>
<dbReference type="RefSeq" id="WP_226834414.1">
    <property type="nucleotide sequence ID" value="NZ_JAAZTY010000116.1"/>
</dbReference>
<name>A0ABU6FK46_9PROT</name>
<sequence length="498" mass="53768">MEGFMVSRSLYFKKKKLIVALAAVGGMVLSSSAWALPSFARQTGWSCAACHTSYPQLTPMGRMFKLLGFTTTNLQRQQKLQAKFGNSVGVLLSRVSQFSIFLQASATNVAGGQAALGGGNPGASPNNNIQFPQQVSLFYAGEVTPHIGSFLHLTYSGGGSSTGGGGFSFDDSSIVWTHPWKFGTNNLLVTGVDVNNTPTAMDLWNTTPDWQAPFFMSDYSSSGAVPMPFIENSAGAGYPLVGVGTYAADIFGPNKANWLYADADVYTNGQGTQTNPVGGFAGAFGNGPTGRLSGAAPYVRLAYQHDWGNWNWEVGAYGMWSSVYDGSVETAPNSGIYANYSGGPIDTFDDYDLDTQLQWLNINDNNNLTVRASWVNEQQQFGAGSIISPNNSSGNLNYFNLNATYWYHDHYGIQGGYRNVWGSANPGLYGAGFYSRSGSPDTSNEWIEASYLPWWNTRLSLRYVVYNKFRGVGAPSSSVSGYGASAYNTLELLAWIAY</sequence>
<organism evidence="2 3">
    <name type="scientific">Acidithiobacillus ferriphilus</name>
    <dbReference type="NCBI Taxonomy" id="1689834"/>
    <lineage>
        <taxon>Bacteria</taxon>
        <taxon>Pseudomonadati</taxon>
        <taxon>Pseudomonadota</taxon>
        <taxon>Acidithiobacillia</taxon>
        <taxon>Acidithiobacillales</taxon>
        <taxon>Acidithiobacillaceae</taxon>
        <taxon>Acidithiobacillus</taxon>
    </lineage>
</organism>
<evidence type="ECO:0000256" key="1">
    <source>
        <dbReference type="SAM" id="SignalP"/>
    </source>
</evidence>
<proteinExistence type="predicted"/>
<feature type="signal peptide" evidence="1">
    <location>
        <begin position="1"/>
        <end position="35"/>
    </location>
</feature>